<comment type="caution">
    <text evidence="1">The sequence shown here is derived from an EMBL/GenBank/DDBJ whole genome shotgun (WGS) entry which is preliminary data.</text>
</comment>
<keyword evidence="2" id="KW-1185">Reference proteome</keyword>
<sequence length="370" mass="43071">MDLSIISYLSFLAAFQLLFVGIFLITHKKGNRRNNILFASIFILIAWNMGVLTLQINGVVFNWKFLPHIDDGFFLLYGPLFYLYALGIIYQDHKLTRRHLLHLGPYILLTILLLMFRNQKPSTAQEIMTNDLPWQYYLISALMYIHFFAYLAMTHKILSKYAKVIKNKYSQIDQINLGWLSFALKTFIFMGLASLIQNFIGLAENRYVYILALIFLLIFIFYFVIRVILKALEQPEIFAGISRTESVKYLGSNLTSKAIEKYKQRLLGFMETEKPFLNPELNIGELAEQLSVPTKQLSQVINQSFNKSFFDFINTYRVQEVQKILKEAKNDKLTVLEAMYQAGFNSKSSFNTAFKKETGQTPTEYRRSML</sequence>
<protein>
    <submittedName>
        <fullName evidence="1">Helix-turn-helix domain-containing protein</fullName>
    </submittedName>
</protein>
<reference evidence="1" key="1">
    <citation type="submission" date="2024-09" db="EMBL/GenBank/DDBJ databases">
        <authorList>
            <person name="Liu J."/>
        </authorList>
    </citation>
    <scope>NUCLEOTIDE SEQUENCE</scope>
    <source>
        <strain evidence="1">NBU2967</strain>
    </source>
</reference>
<gene>
    <name evidence="1" type="ORF">ACEZ3G_12775</name>
</gene>
<organism evidence="1 2">
    <name type="scientific">Meishania litoralis</name>
    <dbReference type="NCBI Taxonomy" id="3434685"/>
    <lineage>
        <taxon>Bacteria</taxon>
        <taxon>Pseudomonadati</taxon>
        <taxon>Bacteroidota</taxon>
        <taxon>Flavobacteriia</taxon>
        <taxon>Flavobacteriales</taxon>
        <taxon>Flavobacteriaceae</taxon>
        <taxon>Meishania</taxon>
    </lineage>
</organism>
<evidence type="ECO:0000313" key="2">
    <source>
        <dbReference type="Proteomes" id="UP001595191"/>
    </source>
</evidence>
<evidence type="ECO:0000313" key="1">
    <source>
        <dbReference type="EMBL" id="MFH6604358.1"/>
    </source>
</evidence>
<proteinExistence type="predicted"/>
<dbReference type="Proteomes" id="UP001595191">
    <property type="component" value="Unassembled WGS sequence"/>
</dbReference>
<accession>A0ACC7LLH0</accession>
<dbReference type="EMBL" id="JBHFPV010000002">
    <property type="protein sequence ID" value="MFH6604358.1"/>
    <property type="molecule type" value="Genomic_DNA"/>
</dbReference>
<name>A0ACC7LLH0_9FLAO</name>